<organism evidence="1">
    <name type="scientific">marine metagenome</name>
    <dbReference type="NCBI Taxonomy" id="408172"/>
    <lineage>
        <taxon>unclassified sequences</taxon>
        <taxon>metagenomes</taxon>
        <taxon>ecological metagenomes</taxon>
    </lineage>
</organism>
<sequence>MLSVARAPDSSTTVLLLTADRRYLSVDENKGHPSPRWAVRMLAAVPNRIVAKLLFEIGLSDTFTH</sequence>
<reference evidence="1" key="1">
    <citation type="submission" date="2018-05" db="EMBL/GenBank/DDBJ databases">
        <authorList>
            <person name="Lanie J.A."/>
            <person name="Ng W.-L."/>
            <person name="Kazmierczak K.M."/>
            <person name="Andrzejewski T.M."/>
            <person name="Davidsen T.M."/>
            <person name="Wayne K.J."/>
            <person name="Tettelin H."/>
            <person name="Glass J.I."/>
            <person name="Rusch D."/>
            <person name="Podicherti R."/>
            <person name="Tsui H.-C.T."/>
            <person name="Winkler M.E."/>
        </authorList>
    </citation>
    <scope>NUCLEOTIDE SEQUENCE</scope>
</reference>
<name>A0A381ZWN3_9ZZZZ</name>
<proteinExistence type="predicted"/>
<gene>
    <name evidence="1" type="ORF">METZ01_LOCUS146504</name>
</gene>
<protein>
    <submittedName>
        <fullName evidence="1">Uncharacterized protein</fullName>
    </submittedName>
</protein>
<dbReference type="AlphaFoldDB" id="A0A381ZWN3"/>
<accession>A0A381ZWN3</accession>
<evidence type="ECO:0000313" key="1">
    <source>
        <dbReference type="EMBL" id="SVA93650.1"/>
    </source>
</evidence>
<dbReference type="EMBL" id="UINC01022955">
    <property type="protein sequence ID" value="SVA93650.1"/>
    <property type="molecule type" value="Genomic_DNA"/>
</dbReference>